<dbReference type="PANTHER" id="PTHR44688">
    <property type="entry name" value="DNA-BINDING TRANSCRIPTIONAL ACTIVATOR DEVR_DOSR"/>
    <property type="match status" value="1"/>
</dbReference>
<keyword evidence="1" id="KW-0805">Transcription regulation</keyword>
<dbReference type="InterPro" id="IPR036388">
    <property type="entry name" value="WH-like_DNA-bd_sf"/>
</dbReference>
<proteinExistence type="predicted"/>
<dbReference type="AlphaFoldDB" id="A0A3P3G815"/>
<dbReference type="CDD" id="cd06170">
    <property type="entry name" value="LuxR_C_like"/>
    <property type="match status" value="1"/>
</dbReference>
<dbReference type="Pfam" id="PF00196">
    <property type="entry name" value="GerE"/>
    <property type="match status" value="1"/>
</dbReference>
<dbReference type="PANTHER" id="PTHR44688:SF16">
    <property type="entry name" value="DNA-BINDING TRANSCRIPTIONAL ACTIVATOR DEVR_DOSR"/>
    <property type="match status" value="1"/>
</dbReference>
<feature type="domain" description="HTH luxR-type" evidence="5">
    <location>
        <begin position="89"/>
        <end position="154"/>
    </location>
</feature>
<dbReference type="RefSeq" id="WP_124996113.1">
    <property type="nucleotide sequence ID" value="NZ_RQXT01000003.1"/>
</dbReference>
<dbReference type="InterPro" id="IPR016032">
    <property type="entry name" value="Sig_transdc_resp-reg_C-effctor"/>
</dbReference>
<dbReference type="GO" id="GO:0003677">
    <property type="term" value="F:DNA binding"/>
    <property type="evidence" value="ECO:0007669"/>
    <property type="project" value="UniProtKB-KW"/>
</dbReference>
<evidence type="ECO:0000259" key="5">
    <source>
        <dbReference type="PROSITE" id="PS50043"/>
    </source>
</evidence>
<keyword evidence="2" id="KW-0238">DNA-binding</keyword>
<dbReference type="SUPFAM" id="SSF46894">
    <property type="entry name" value="C-terminal effector domain of the bipartite response regulators"/>
    <property type="match status" value="1"/>
</dbReference>
<evidence type="ECO:0000256" key="1">
    <source>
        <dbReference type="ARBA" id="ARBA00023015"/>
    </source>
</evidence>
<evidence type="ECO:0000256" key="3">
    <source>
        <dbReference type="ARBA" id="ARBA00023163"/>
    </source>
</evidence>
<dbReference type="PRINTS" id="PR00038">
    <property type="entry name" value="HTHLUXR"/>
</dbReference>
<evidence type="ECO:0000256" key="4">
    <source>
        <dbReference type="SAM" id="MobiDB-lite"/>
    </source>
</evidence>
<accession>A0A3P3G815</accession>
<dbReference type="InterPro" id="IPR000792">
    <property type="entry name" value="Tscrpt_reg_LuxR_C"/>
</dbReference>
<keyword evidence="7" id="KW-1185">Reference proteome</keyword>
<evidence type="ECO:0000256" key="2">
    <source>
        <dbReference type="ARBA" id="ARBA00023125"/>
    </source>
</evidence>
<feature type="compositionally biased region" description="Basic and acidic residues" evidence="4">
    <location>
        <begin position="1"/>
        <end position="13"/>
    </location>
</feature>
<organism evidence="6 7">
    <name type="scientific">Mesorhizobium tamadayense</name>
    <dbReference type="NCBI Taxonomy" id="425306"/>
    <lineage>
        <taxon>Bacteria</taxon>
        <taxon>Pseudomonadati</taxon>
        <taxon>Pseudomonadota</taxon>
        <taxon>Alphaproteobacteria</taxon>
        <taxon>Hyphomicrobiales</taxon>
        <taxon>Phyllobacteriaceae</taxon>
        <taxon>Mesorhizobium</taxon>
    </lineage>
</organism>
<dbReference type="EMBL" id="RQXT01000003">
    <property type="protein sequence ID" value="RRI06433.1"/>
    <property type="molecule type" value="Genomic_DNA"/>
</dbReference>
<reference evidence="6 7" key="1">
    <citation type="submission" date="2018-11" db="EMBL/GenBank/DDBJ databases">
        <title>the genome of Mesorhizobium tamadayense DSM 28320.</title>
        <authorList>
            <person name="Gao J."/>
        </authorList>
    </citation>
    <scope>NUCLEOTIDE SEQUENCE [LARGE SCALE GENOMIC DNA]</scope>
    <source>
        <strain evidence="6 7">DSM 28320</strain>
    </source>
</reference>
<dbReference type="PROSITE" id="PS50043">
    <property type="entry name" value="HTH_LUXR_2"/>
    <property type="match status" value="1"/>
</dbReference>
<keyword evidence="3" id="KW-0804">Transcription</keyword>
<dbReference type="GO" id="GO:0006355">
    <property type="term" value="P:regulation of DNA-templated transcription"/>
    <property type="evidence" value="ECO:0007669"/>
    <property type="project" value="InterPro"/>
</dbReference>
<evidence type="ECO:0000313" key="6">
    <source>
        <dbReference type="EMBL" id="RRI06433.1"/>
    </source>
</evidence>
<dbReference type="Proteomes" id="UP000273786">
    <property type="component" value="Unassembled WGS sequence"/>
</dbReference>
<sequence>MSMRAENLRKLADVADDNPSSRSNEARDRSSFIVNGHPLIAIRDLDNDGRGGASANAHFRVPVGHMMCAGTRYLIYDADGGPAASTGLPASPAETLTRRELQIAFLISEGKLDKEIARQLGISGYTVREHIRRIFAKLNIGRRSAIASCVLAGRPEYRQDYRL</sequence>
<gene>
    <name evidence="6" type="ORF">EH240_03950</name>
</gene>
<dbReference type="OrthoDB" id="9782655at2"/>
<evidence type="ECO:0000313" key="7">
    <source>
        <dbReference type="Proteomes" id="UP000273786"/>
    </source>
</evidence>
<comment type="caution">
    <text evidence="6">The sequence shown here is derived from an EMBL/GenBank/DDBJ whole genome shotgun (WGS) entry which is preliminary data.</text>
</comment>
<feature type="region of interest" description="Disordered" evidence="4">
    <location>
        <begin position="1"/>
        <end position="29"/>
    </location>
</feature>
<name>A0A3P3G815_9HYPH</name>
<dbReference type="Gene3D" id="1.10.10.10">
    <property type="entry name" value="Winged helix-like DNA-binding domain superfamily/Winged helix DNA-binding domain"/>
    <property type="match status" value="1"/>
</dbReference>
<dbReference type="SMART" id="SM00421">
    <property type="entry name" value="HTH_LUXR"/>
    <property type="match status" value="1"/>
</dbReference>
<protein>
    <submittedName>
        <fullName evidence="6">LuxR family transcriptional regulator</fullName>
    </submittedName>
</protein>